<dbReference type="Pfam" id="PF02472">
    <property type="entry name" value="ExbD"/>
    <property type="match status" value="1"/>
</dbReference>
<dbReference type="EMBL" id="AP022345">
    <property type="protein sequence ID" value="BBU68509.1"/>
    <property type="molecule type" value="Genomic_DNA"/>
</dbReference>
<dbReference type="Proteomes" id="UP000463961">
    <property type="component" value="Chromosome"/>
</dbReference>
<evidence type="ECO:0000256" key="3">
    <source>
        <dbReference type="ARBA" id="ARBA00022475"/>
    </source>
</evidence>
<evidence type="ECO:0000256" key="7">
    <source>
        <dbReference type="ARBA" id="ARBA00022989"/>
    </source>
</evidence>
<protein>
    <submittedName>
        <fullName evidence="11">Protein TolR</fullName>
    </submittedName>
</protein>
<dbReference type="GO" id="GO:0022857">
    <property type="term" value="F:transmembrane transporter activity"/>
    <property type="evidence" value="ECO:0007669"/>
    <property type="project" value="InterPro"/>
</dbReference>
<keyword evidence="4" id="KW-0997">Cell inner membrane</keyword>
<dbReference type="OrthoDB" id="9798629at2"/>
<keyword evidence="3" id="KW-1003">Cell membrane</keyword>
<reference evidence="12" key="1">
    <citation type="submission" date="2020-01" db="EMBL/GenBank/DDBJ databases">
        <title>Phosphoaccumulans saitamaens gen. nov., sp. nov., a polyphosphate accumulating bacterium isolated from surface river water.</title>
        <authorList>
            <person name="Watanabe K."/>
            <person name="Suda W."/>
        </authorList>
    </citation>
    <scope>NUCLEOTIDE SEQUENCE [LARGE SCALE GENOMIC DNA]</scope>
    <source>
        <strain evidence="12">ICHIAU1</strain>
    </source>
</reference>
<dbReference type="InterPro" id="IPR014168">
    <property type="entry name" value="Tol-Pal_TolR"/>
</dbReference>
<name>A0A679I6Q6_9RHOO</name>
<dbReference type="GO" id="GO:0005886">
    <property type="term" value="C:plasma membrane"/>
    <property type="evidence" value="ECO:0007669"/>
    <property type="project" value="UniProtKB-SubCell"/>
</dbReference>
<organism evidence="11 12">
    <name type="scientific">Fluviibacter phosphoraccumulans</name>
    <dbReference type="NCBI Taxonomy" id="1751046"/>
    <lineage>
        <taxon>Bacteria</taxon>
        <taxon>Pseudomonadati</taxon>
        <taxon>Pseudomonadota</taxon>
        <taxon>Betaproteobacteria</taxon>
        <taxon>Rhodocyclales</taxon>
        <taxon>Fluviibacteraceae</taxon>
        <taxon>Fluviibacter</taxon>
    </lineage>
</organism>
<evidence type="ECO:0000313" key="11">
    <source>
        <dbReference type="EMBL" id="BBU68509.1"/>
    </source>
</evidence>
<keyword evidence="5" id="KW-0132">Cell division</keyword>
<dbReference type="RefSeq" id="WP_162050703.1">
    <property type="nucleotide sequence ID" value="NZ_AP019011.1"/>
</dbReference>
<dbReference type="GO" id="GO:0015031">
    <property type="term" value="P:protein transport"/>
    <property type="evidence" value="ECO:0007669"/>
    <property type="project" value="UniProtKB-KW"/>
</dbReference>
<dbReference type="PANTHER" id="PTHR30558">
    <property type="entry name" value="EXBD MEMBRANE COMPONENT OF PMF-DRIVEN MACROMOLECULE IMPORT SYSTEM"/>
    <property type="match status" value="1"/>
</dbReference>
<evidence type="ECO:0000313" key="12">
    <source>
        <dbReference type="Proteomes" id="UP000463961"/>
    </source>
</evidence>
<keyword evidence="8" id="KW-0472">Membrane</keyword>
<evidence type="ECO:0000256" key="9">
    <source>
        <dbReference type="ARBA" id="ARBA00023306"/>
    </source>
</evidence>
<keyword evidence="10" id="KW-0813">Transport</keyword>
<keyword evidence="10" id="KW-0653">Protein transport</keyword>
<evidence type="ECO:0000256" key="10">
    <source>
        <dbReference type="RuleBase" id="RU003879"/>
    </source>
</evidence>
<dbReference type="PANTHER" id="PTHR30558:SF7">
    <property type="entry name" value="TOL-PAL SYSTEM PROTEIN TOLR"/>
    <property type="match status" value="1"/>
</dbReference>
<evidence type="ECO:0000256" key="5">
    <source>
        <dbReference type="ARBA" id="ARBA00022618"/>
    </source>
</evidence>
<dbReference type="InterPro" id="IPR003400">
    <property type="entry name" value="ExbD"/>
</dbReference>
<dbReference type="NCBIfam" id="TIGR02801">
    <property type="entry name" value="tolR"/>
    <property type="match status" value="1"/>
</dbReference>
<keyword evidence="9" id="KW-0131">Cell cycle</keyword>
<comment type="subcellular location">
    <subcellularLocation>
        <location evidence="1">Cell membrane</location>
        <topology evidence="1">Single-pass membrane protein</topology>
    </subcellularLocation>
    <subcellularLocation>
        <location evidence="10">Cell membrane</location>
        <topology evidence="10">Single-pass type II membrane protein</topology>
    </subcellularLocation>
</comment>
<dbReference type="Gene3D" id="3.30.420.270">
    <property type="match status" value="1"/>
</dbReference>
<evidence type="ECO:0000256" key="2">
    <source>
        <dbReference type="ARBA" id="ARBA00005811"/>
    </source>
</evidence>
<sequence>MRNRRKLKNEINVVPYIDVMLVLLVIFMVTAPMMPTGNIDLPTVGQAATPPVAPIEVSVRADQTLAIVNRGGNGQEQSVTLDQLTDQLLTMQKGNPDTPVLIAGAKTVPYEAVLQVMDQLQKAQIKRVGLLVSPTGK</sequence>
<comment type="similarity">
    <text evidence="2 10">Belongs to the ExbD/TolR family.</text>
</comment>
<dbReference type="GO" id="GO:0051301">
    <property type="term" value="P:cell division"/>
    <property type="evidence" value="ECO:0007669"/>
    <property type="project" value="UniProtKB-KW"/>
</dbReference>
<keyword evidence="12" id="KW-1185">Reference proteome</keyword>
<keyword evidence="7" id="KW-1133">Transmembrane helix</keyword>
<evidence type="ECO:0000256" key="4">
    <source>
        <dbReference type="ARBA" id="ARBA00022519"/>
    </source>
</evidence>
<evidence type="ECO:0000256" key="1">
    <source>
        <dbReference type="ARBA" id="ARBA00004162"/>
    </source>
</evidence>
<accession>A0A679I6Q6</accession>
<gene>
    <name evidence="11" type="ORF">ICHIAU1_07920</name>
</gene>
<evidence type="ECO:0000256" key="8">
    <source>
        <dbReference type="ARBA" id="ARBA00023136"/>
    </source>
</evidence>
<proteinExistence type="inferred from homology"/>
<dbReference type="AlphaFoldDB" id="A0A679I6Q6"/>
<keyword evidence="6 10" id="KW-0812">Transmembrane</keyword>
<evidence type="ECO:0000256" key="6">
    <source>
        <dbReference type="ARBA" id="ARBA00022692"/>
    </source>
</evidence>